<keyword evidence="4" id="KW-1185">Reference proteome</keyword>
<feature type="region of interest" description="Disordered" evidence="2">
    <location>
        <begin position="132"/>
        <end position="153"/>
    </location>
</feature>
<protein>
    <submittedName>
        <fullName evidence="3">Uncharacterized protein</fullName>
    </submittedName>
</protein>
<evidence type="ECO:0000313" key="4">
    <source>
        <dbReference type="Proteomes" id="UP000466431"/>
    </source>
</evidence>
<dbReference type="KEGG" id="mcee:MCEL_03410"/>
<dbReference type="AlphaFoldDB" id="A0A7I7RD87"/>
<sequence length="173" mass="18527">MWLRWWAGAWAATYGAGMAGNTSKVEARRRVREAQARTNEARAQRERANVDDAATFIVAVGKVAEVDAWESERLAVVRERVRAEASRRRANCRAEAGVAIARMQQRGETLATIAELAGMGIGEIRAMLRHAPKPERHAASGSSGAPVRDAQGGQVSTRLHAGCNAALGDAAVV</sequence>
<keyword evidence="1" id="KW-0175">Coiled coil</keyword>
<gene>
    <name evidence="3" type="ORF">MCEL_03410</name>
</gene>
<feature type="coiled-coil region" evidence="1">
    <location>
        <begin position="24"/>
        <end position="51"/>
    </location>
</feature>
<name>A0A7I7RD87_MYCCF</name>
<evidence type="ECO:0000313" key="3">
    <source>
        <dbReference type="EMBL" id="BBY42046.1"/>
    </source>
</evidence>
<evidence type="ECO:0000256" key="2">
    <source>
        <dbReference type="SAM" id="MobiDB-lite"/>
    </source>
</evidence>
<proteinExistence type="predicted"/>
<organism evidence="3 4">
    <name type="scientific">Mycolicibacterium celeriflavum</name>
    <name type="common">Mycobacterium celeriflavum</name>
    <dbReference type="NCBI Taxonomy" id="1249101"/>
    <lineage>
        <taxon>Bacteria</taxon>
        <taxon>Bacillati</taxon>
        <taxon>Actinomycetota</taxon>
        <taxon>Actinomycetes</taxon>
        <taxon>Mycobacteriales</taxon>
        <taxon>Mycobacteriaceae</taxon>
        <taxon>Mycolicibacterium</taxon>
    </lineage>
</organism>
<dbReference type="Proteomes" id="UP000466431">
    <property type="component" value="Chromosome"/>
</dbReference>
<accession>A0A7I7RD87</accession>
<dbReference type="EMBL" id="AP022591">
    <property type="protein sequence ID" value="BBY42046.1"/>
    <property type="molecule type" value="Genomic_DNA"/>
</dbReference>
<reference evidence="3 4" key="1">
    <citation type="journal article" date="2019" name="Emerg. Microbes Infect.">
        <title>Comprehensive subspecies identification of 175 nontuberculous mycobacteria species based on 7547 genomic profiles.</title>
        <authorList>
            <person name="Matsumoto Y."/>
            <person name="Kinjo T."/>
            <person name="Motooka D."/>
            <person name="Nabeya D."/>
            <person name="Jung N."/>
            <person name="Uechi K."/>
            <person name="Horii T."/>
            <person name="Iida T."/>
            <person name="Fujita J."/>
            <person name="Nakamura S."/>
        </authorList>
    </citation>
    <scope>NUCLEOTIDE SEQUENCE [LARGE SCALE GENOMIC DNA]</scope>
    <source>
        <strain evidence="3 4">JCM 18439</strain>
    </source>
</reference>
<evidence type="ECO:0000256" key="1">
    <source>
        <dbReference type="SAM" id="Coils"/>
    </source>
</evidence>